<name>A0A821L373_9NEOP</name>
<reference evidence="1" key="1">
    <citation type="submission" date="2021-02" db="EMBL/GenBank/DDBJ databases">
        <authorList>
            <person name="Steward A R."/>
        </authorList>
    </citation>
    <scope>NUCLEOTIDE SEQUENCE</scope>
</reference>
<protein>
    <submittedName>
        <fullName evidence="1">Uncharacterized protein</fullName>
    </submittedName>
</protein>
<evidence type="ECO:0000313" key="1">
    <source>
        <dbReference type="EMBL" id="CAF4744560.1"/>
    </source>
</evidence>
<comment type="caution">
    <text evidence="1">The sequence shown here is derived from an EMBL/GenBank/DDBJ whole genome shotgun (WGS) entry which is preliminary data.</text>
</comment>
<dbReference type="EMBL" id="CAJOBZ010000001">
    <property type="protein sequence ID" value="CAF4744560.1"/>
    <property type="molecule type" value="Genomic_DNA"/>
</dbReference>
<evidence type="ECO:0000313" key="2">
    <source>
        <dbReference type="Proteomes" id="UP000663880"/>
    </source>
</evidence>
<organism evidence="1 2">
    <name type="scientific">Pieris macdunnoughi</name>
    <dbReference type="NCBI Taxonomy" id="345717"/>
    <lineage>
        <taxon>Eukaryota</taxon>
        <taxon>Metazoa</taxon>
        <taxon>Ecdysozoa</taxon>
        <taxon>Arthropoda</taxon>
        <taxon>Hexapoda</taxon>
        <taxon>Insecta</taxon>
        <taxon>Pterygota</taxon>
        <taxon>Neoptera</taxon>
        <taxon>Endopterygota</taxon>
        <taxon>Lepidoptera</taxon>
        <taxon>Glossata</taxon>
        <taxon>Ditrysia</taxon>
        <taxon>Papilionoidea</taxon>
        <taxon>Pieridae</taxon>
        <taxon>Pierinae</taxon>
        <taxon>Pieris</taxon>
    </lineage>
</organism>
<dbReference type="Proteomes" id="UP000663880">
    <property type="component" value="Unassembled WGS sequence"/>
</dbReference>
<keyword evidence="2" id="KW-1185">Reference proteome</keyword>
<dbReference type="AlphaFoldDB" id="A0A821L373"/>
<sequence>MNPVCVLVIVNCVQSVKYRPLQLKPKVGSPWSTFLWVVAHQYQHLLPTFDVELFEPSTTNSCFFFWHLPLRVF</sequence>
<proteinExistence type="predicted"/>
<gene>
    <name evidence="1" type="ORF">PMACD_LOCUS255</name>
</gene>
<accession>A0A821L373</accession>